<dbReference type="PIRSF" id="PIRSF016578">
    <property type="entry name" value="HsaA"/>
    <property type="match status" value="1"/>
</dbReference>
<dbReference type="Gene3D" id="1.20.140.10">
    <property type="entry name" value="Butyryl-CoA Dehydrogenase, subunit A, domain 3"/>
    <property type="match status" value="1"/>
</dbReference>
<gene>
    <name evidence="9" type="ORF">AB0C36_07870</name>
</gene>
<dbReference type="EMBL" id="JBEZFP010000014">
    <property type="protein sequence ID" value="MEU8133409.1"/>
    <property type="molecule type" value="Genomic_DNA"/>
</dbReference>
<accession>A0ABV3DCF2</accession>
<dbReference type="InterPro" id="IPR009100">
    <property type="entry name" value="AcylCoA_DH/oxidase_NM_dom_sf"/>
</dbReference>
<evidence type="ECO:0000259" key="8">
    <source>
        <dbReference type="Pfam" id="PF02771"/>
    </source>
</evidence>
<dbReference type="InterPro" id="IPR036250">
    <property type="entry name" value="AcylCo_DH-like_C"/>
</dbReference>
<evidence type="ECO:0000259" key="6">
    <source>
        <dbReference type="Pfam" id="PF00441"/>
    </source>
</evidence>
<organism evidence="9 10">
    <name type="scientific">Streptodolium elevatio</name>
    <dbReference type="NCBI Taxonomy" id="3157996"/>
    <lineage>
        <taxon>Bacteria</taxon>
        <taxon>Bacillati</taxon>
        <taxon>Actinomycetota</taxon>
        <taxon>Actinomycetes</taxon>
        <taxon>Kitasatosporales</taxon>
        <taxon>Streptomycetaceae</taxon>
        <taxon>Streptodolium</taxon>
    </lineage>
</organism>
<evidence type="ECO:0000256" key="4">
    <source>
        <dbReference type="ARBA" id="ARBA00022827"/>
    </source>
</evidence>
<dbReference type="InterPro" id="IPR009075">
    <property type="entry name" value="AcylCo_DH/oxidase_C"/>
</dbReference>
<feature type="domain" description="Acyl-CoA oxidase/dehydrogenase middle" evidence="7">
    <location>
        <begin position="118"/>
        <end position="205"/>
    </location>
</feature>
<dbReference type="PANTHER" id="PTHR43884">
    <property type="entry name" value="ACYL-COA DEHYDROGENASE"/>
    <property type="match status" value="1"/>
</dbReference>
<dbReference type="Gene3D" id="1.10.540.10">
    <property type="entry name" value="Acyl-CoA dehydrogenase/oxidase, N-terminal domain"/>
    <property type="match status" value="1"/>
</dbReference>
<evidence type="ECO:0000313" key="9">
    <source>
        <dbReference type="EMBL" id="MEU8133409.1"/>
    </source>
</evidence>
<evidence type="ECO:0000256" key="2">
    <source>
        <dbReference type="ARBA" id="ARBA00009347"/>
    </source>
</evidence>
<dbReference type="Pfam" id="PF00441">
    <property type="entry name" value="Acyl-CoA_dh_1"/>
    <property type="match status" value="1"/>
</dbReference>
<dbReference type="InterPro" id="IPR006091">
    <property type="entry name" value="Acyl-CoA_Oxase/DH_mid-dom"/>
</dbReference>
<comment type="caution">
    <text evidence="9">The sequence shown here is derived from an EMBL/GenBank/DDBJ whole genome shotgun (WGS) entry which is preliminary data.</text>
</comment>
<dbReference type="Pfam" id="PF02770">
    <property type="entry name" value="Acyl-CoA_dh_M"/>
    <property type="match status" value="1"/>
</dbReference>
<keyword evidence="4 5" id="KW-0274">FAD</keyword>
<evidence type="ECO:0000313" key="10">
    <source>
        <dbReference type="Proteomes" id="UP001551482"/>
    </source>
</evidence>
<dbReference type="EC" id="1.-.-.-" evidence="9"/>
<evidence type="ECO:0000256" key="1">
    <source>
        <dbReference type="ARBA" id="ARBA00001974"/>
    </source>
</evidence>
<protein>
    <submittedName>
        <fullName evidence="9">Acyl-CoA dehydrogenase family protein</fullName>
        <ecNumber evidence="9">1.-.-.-</ecNumber>
    </submittedName>
</protein>
<dbReference type="InterPro" id="IPR046373">
    <property type="entry name" value="Acyl-CoA_Oxase/DH_mid-dom_sf"/>
</dbReference>
<evidence type="ECO:0000256" key="5">
    <source>
        <dbReference type="RuleBase" id="RU362125"/>
    </source>
</evidence>
<dbReference type="CDD" id="cd00567">
    <property type="entry name" value="ACAD"/>
    <property type="match status" value="1"/>
</dbReference>
<dbReference type="Gene3D" id="2.40.110.10">
    <property type="entry name" value="Butyryl-CoA Dehydrogenase, subunit A, domain 2"/>
    <property type="match status" value="1"/>
</dbReference>
<dbReference type="Proteomes" id="UP001551482">
    <property type="component" value="Unassembled WGS sequence"/>
</dbReference>
<dbReference type="InterPro" id="IPR013786">
    <property type="entry name" value="AcylCoA_DH/ox_N"/>
</dbReference>
<reference evidence="9 10" key="1">
    <citation type="submission" date="2024-06" db="EMBL/GenBank/DDBJ databases">
        <title>The Natural Products Discovery Center: Release of the First 8490 Sequenced Strains for Exploring Actinobacteria Biosynthetic Diversity.</title>
        <authorList>
            <person name="Kalkreuter E."/>
            <person name="Kautsar S.A."/>
            <person name="Yang D."/>
            <person name="Bader C.D."/>
            <person name="Teijaro C.N."/>
            <person name="Fluegel L."/>
            <person name="Davis C.M."/>
            <person name="Simpson J.R."/>
            <person name="Lauterbach L."/>
            <person name="Steele A.D."/>
            <person name="Gui C."/>
            <person name="Meng S."/>
            <person name="Li G."/>
            <person name="Viehrig K."/>
            <person name="Ye F."/>
            <person name="Su P."/>
            <person name="Kiefer A.F."/>
            <person name="Nichols A."/>
            <person name="Cepeda A.J."/>
            <person name="Yan W."/>
            <person name="Fan B."/>
            <person name="Jiang Y."/>
            <person name="Adhikari A."/>
            <person name="Zheng C.-J."/>
            <person name="Schuster L."/>
            <person name="Cowan T.M."/>
            <person name="Smanski M.J."/>
            <person name="Chevrette M.G."/>
            <person name="De Carvalho L.P.S."/>
            <person name="Shen B."/>
        </authorList>
    </citation>
    <scope>NUCLEOTIDE SEQUENCE [LARGE SCALE GENOMIC DNA]</scope>
    <source>
        <strain evidence="9 10">NPDC048946</strain>
    </source>
</reference>
<name>A0ABV3DCF2_9ACTN</name>
<keyword evidence="3 5" id="KW-0285">Flavoprotein</keyword>
<dbReference type="Pfam" id="PF02771">
    <property type="entry name" value="Acyl-CoA_dh_N"/>
    <property type="match status" value="1"/>
</dbReference>
<comment type="cofactor">
    <cofactor evidence="1 5">
        <name>FAD</name>
        <dbReference type="ChEBI" id="CHEBI:57692"/>
    </cofactor>
</comment>
<feature type="domain" description="Acyl-CoA dehydrogenase/oxidase C-terminal" evidence="6">
    <location>
        <begin position="231"/>
        <end position="363"/>
    </location>
</feature>
<comment type="similarity">
    <text evidence="2 5">Belongs to the acyl-CoA dehydrogenase family.</text>
</comment>
<dbReference type="GO" id="GO:0016491">
    <property type="term" value="F:oxidoreductase activity"/>
    <property type="evidence" value="ECO:0007669"/>
    <property type="project" value="UniProtKB-KW"/>
</dbReference>
<proteinExistence type="inferred from homology"/>
<dbReference type="PANTHER" id="PTHR43884:SF12">
    <property type="entry name" value="ISOVALERYL-COA DEHYDROGENASE, MITOCHONDRIAL-RELATED"/>
    <property type="match status" value="1"/>
</dbReference>
<keyword evidence="5 9" id="KW-0560">Oxidoreductase</keyword>
<sequence>MTSPFAVSQGEQRFVDAARDLAPQFAAAADEHDREATLPIANLTALHKAGLDMAAMPVDRGGAGLSYQALGEILRIVGKACPSTACVWMMHLGAAQALVTYGPPFYADELRDGKRFANALSEPTGGNLFLMPLQRAEPVAGGYELDGAKRFVSGCEIADHFLVNALLDDGPGFFGVPSDDSVEMVPIWDSMGLRGTRSQLLNFRNTLLRQENRCLITDPLAPNIIALGLPWLSIGVAEAALDALTEHARKRVVPTTGKPVGDLQWVQFDAADSHVKLLAARTLAERSLWLADHNAPGALEAAVEAKLYANQVAKNIAEFGLRVGGGSGYLRSSPIQRHFRDAQAGALMAFSVEVCRDMLGKRLMGSQTDTTQ</sequence>
<dbReference type="SUPFAM" id="SSF47203">
    <property type="entry name" value="Acyl-CoA dehydrogenase C-terminal domain-like"/>
    <property type="match status" value="1"/>
</dbReference>
<dbReference type="InterPro" id="IPR037069">
    <property type="entry name" value="AcylCoA_DH/ox_N_sf"/>
</dbReference>
<dbReference type="SUPFAM" id="SSF56645">
    <property type="entry name" value="Acyl-CoA dehydrogenase NM domain-like"/>
    <property type="match status" value="1"/>
</dbReference>
<evidence type="ECO:0000256" key="3">
    <source>
        <dbReference type="ARBA" id="ARBA00022630"/>
    </source>
</evidence>
<keyword evidence="10" id="KW-1185">Reference proteome</keyword>
<feature type="domain" description="Acyl-CoA dehydrogenase/oxidase N-terminal" evidence="8">
    <location>
        <begin position="11"/>
        <end position="102"/>
    </location>
</feature>
<evidence type="ECO:0000259" key="7">
    <source>
        <dbReference type="Pfam" id="PF02770"/>
    </source>
</evidence>
<dbReference type="RefSeq" id="WP_358350842.1">
    <property type="nucleotide sequence ID" value="NZ_JBEZFP010000014.1"/>
</dbReference>